<dbReference type="InterPro" id="IPR000644">
    <property type="entry name" value="CBS_dom"/>
</dbReference>
<keyword evidence="6" id="KW-0548">Nucleotidyltransferase</keyword>
<evidence type="ECO:0000256" key="7">
    <source>
        <dbReference type="ARBA" id="ARBA00022723"/>
    </source>
</evidence>
<dbReference type="PROSITE" id="PS51371">
    <property type="entry name" value="CBS"/>
    <property type="match status" value="2"/>
</dbReference>
<dbReference type="PANTHER" id="PTHR47788:SF1">
    <property type="entry name" value="A-ADDING TRNA NUCLEOTIDYLTRANSFERASE"/>
    <property type="match status" value="1"/>
</dbReference>
<protein>
    <submittedName>
        <fullName evidence="14">CBS domain-containing protein</fullName>
    </submittedName>
</protein>
<evidence type="ECO:0000256" key="8">
    <source>
        <dbReference type="ARBA" id="ARBA00022741"/>
    </source>
</evidence>
<name>A0ABR8UA62_9BACL</name>
<evidence type="ECO:0000256" key="11">
    <source>
        <dbReference type="PROSITE-ProRule" id="PRU00703"/>
    </source>
</evidence>
<dbReference type="Pfam" id="PF12627">
    <property type="entry name" value="PolyA_pol_RNAbd"/>
    <property type="match status" value="1"/>
</dbReference>
<gene>
    <name evidence="14" type="ORF">H9649_10025</name>
</gene>
<evidence type="ECO:0000256" key="10">
    <source>
        <dbReference type="ARBA" id="ARBA00022884"/>
    </source>
</evidence>
<proteinExistence type="inferred from homology"/>
<dbReference type="Gene3D" id="1.10.3090.10">
    <property type="entry name" value="cca-adding enzyme, domain 2"/>
    <property type="match status" value="1"/>
</dbReference>
<evidence type="ECO:0000256" key="2">
    <source>
        <dbReference type="ARBA" id="ARBA00007265"/>
    </source>
</evidence>
<dbReference type="Gene3D" id="3.30.460.10">
    <property type="entry name" value="Beta Polymerase, domain 2"/>
    <property type="match status" value="1"/>
</dbReference>
<evidence type="ECO:0000313" key="14">
    <source>
        <dbReference type="EMBL" id="MBD7984922.1"/>
    </source>
</evidence>
<comment type="similarity">
    <text evidence="2 12">Belongs to the tRNA nucleotidyltransferase/poly(A) polymerase family.</text>
</comment>
<feature type="domain" description="CBS" evidence="13">
    <location>
        <begin position="314"/>
        <end position="372"/>
    </location>
</feature>
<dbReference type="InterPro" id="IPR001667">
    <property type="entry name" value="DDH_dom"/>
</dbReference>
<evidence type="ECO:0000256" key="6">
    <source>
        <dbReference type="ARBA" id="ARBA00022695"/>
    </source>
</evidence>
<keyword evidence="9" id="KW-0460">Magnesium</keyword>
<dbReference type="RefSeq" id="WP_191694623.1">
    <property type="nucleotide sequence ID" value="NZ_JACSQN010000008.1"/>
</dbReference>
<dbReference type="Proteomes" id="UP000626786">
    <property type="component" value="Unassembled WGS sequence"/>
</dbReference>
<reference evidence="14 15" key="1">
    <citation type="submission" date="2020-08" db="EMBL/GenBank/DDBJ databases">
        <title>A Genomic Blueprint of the Chicken Gut Microbiome.</title>
        <authorList>
            <person name="Gilroy R."/>
            <person name="Ravi A."/>
            <person name="Getino M."/>
            <person name="Pursley I."/>
            <person name="Horton D.L."/>
            <person name="Alikhan N.-F."/>
            <person name="Baker D."/>
            <person name="Gharbi K."/>
            <person name="Hall N."/>
            <person name="Watson M."/>
            <person name="Adriaenssens E.M."/>
            <person name="Foster-Nyarko E."/>
            <person name="Jarju S."/>
            <person name="Secka A."/>
            <person name="Antonio M."/>
            <person name="Oren A."/>
            <person name="Chaudhuri R."/>
            <person name="La Ragione R.M."/>
            <person name="Hildebrand F."/>
            <person name="Pallen M.J."/>
        </authorList>
    </citation>
    <scope>NUCLEOTIDE SEQUENCE [LARGE SCALE GENOMIC DNA]</scope>
    <source>
        <strain evidence="14 15">Sa2YVA2</strain>
    </source>
</reference>
<evidence type="ECO:0000259" key="13">
    <source>
        <dbReference type="PROSITE" id="PS51371"/>
    </source>
</evidence>
<dbReference type="Pfam" id="PF02272">
    <property type="entry name" value="DHHA1"/>
    <property type="match status" value="1"/>
</dbReference>
<dbReference type="Pfam" id="PF01743">
    <property type="entry name" value="PolyA_pol"/>
    <property type="match status" value="1"/>
</dbReference>
<dbReference type="SUPFAM" id="SSF64182">
    <property type="entry name" value="DHH phosphoesterases"/>
    <property type="match status" value="1"/>
</dbReference>
<dbReference type="SUPFAM" id="SSF81891">
    <property type="entry name" value="Poly A polymerase C-terminal region-like"/>
    <property type="match status" value="1"/>
</dbReference>
<dbReference type="SMART" id="SM00116">
    <property type="entry name" value="CBS"/>
    <property type="match status" value="2"/>
</dbReference>
<accession>A0ABR8UA62</accession>
<evidence type="ECO:0000256" key="1">
    <source>
        <dbReference type="ARBA" id="ARBA00001946"/>
    </source>
</evidence>
<dbReference type="SUPFAM" id="SSF81301">
    <property type="entry name" value="Nucleotidyltransferase"/>
    <property type="match status" value="1"/>
</dbReference>
<sequence length="855" mass="95619">MQIIITHVNSDFDALASMIAAKKLYPDAQLVLSDKLETRVQRFLNIYRDMFDFVPTAQVDWEQVTEMIIVDVASLSRIGKLPADFDAAKCNIIVYDHHPTDEKDVHYDEGVVELTGAAVTLLLEEIKERGLSITSFEASLFGLGIYTDTGNFTYNNTTARDLDMARFLLEQGMSLEIVQRFSEETLTQEQQDLLENLLNHTEIHEVDGLDISISTFELDKFQNGLAMVTHKLHGMKGTDAAIAVVKMKNSVCVVGRANSERISLQPILHKLGGGGHRHAGSATVKKGDKDAILKQITSDLELMLQPAITARELMARPVKTLSPSTTIEEAGRLMYRYGHSGYPIVEDGKLVGLITRRDLDKANHHGLGHAPVKAYMTTNVVTIGPDVTLEEIQELVIEHNIGRLPVIENGEIIGIVTRTNIIEVLHRDVLKDKDDLSTETLVQKMEQQLPEDVWRLLKKIGETASDLNMPVFLIGGIVRDILLNRPNDDIDIVAEGNGILLARGLKEAFGGEVVEHESFGTATWVTASGLSIDVVSSRLEYYEQPAALPEVETSVLSDDLERRDFTVNAMAIRLNAEAFGELIDPFGGQQDLIERRITILHNMSFVEDPTRIFRAIRFEARFGFKMDAQTEKFALESIDKVIYVSPQRINEELKRLFKEGDPKSVIRRLFELHVFQQFGIHGEHMELVCTAAEDLQKLYAHHLQGQNVQPSSFAYFLLPFFVEEKLYAAKKFALTKKDLNLLEETTALQADKSWQHADNQGDFHRLLHGLSDEAILFSLAAGQVPEQSAVIGYVLRRQDLTALLTGADLMKAGLKPGPAFSEILMQTEVKQLNGDISTKQDAVEWLNGYLCNKHS</sequence>
<dbReference type="Gene3D" id="3.10.580.10">
    <property type="entry name" value="CBS-domain"/>
    <property type="match status" value="1"/>
</dbReference>
<dbReference type="InterPro" id="IPR032828">
    <property type="entry name" value="PolyA_RNA-bd"/>
</dbReference>
<dbReference type="InterPro" id="IPR046342">
    <property type="entry name" value="CBS_dom_sf"/>
</dbReference>
<feature type="domain" description="CBS" evidence="13">
    <location>
        <begin position="376"/>
        <end position="433"/>
    </location>
</feature>
<evidence type="ECO:0000256" key="3">
    <source>
        <dbReference type="ARBA" id="ARBA00022555"/>
    </source>
</evidence>
<dbReference type="InterPro" id="IPR003156">
    <property type="entry name" value="DHHA1_dom"/>
</dbReference>
<evidence type="ECO:0000256" key="5">
    <source>
        <dbReference type="ARBA" id="ARBA00022694"/>
    </source>
</evidence>
<keyword evidence="7" id="KW-0479">Metal-binding</keyword>
<keyword evidence="3" id="KW-0820">tRNA-binding</keyword>
<comment type="cofactor">
    <cofactor evidence="1">
        <name>Mg(2+)</name>
        <dbReference type="ChEBI" id="CHEBI:18420"/>
    </cofactor>
</comment>
<keyword evidence="10 12" id="KW-0694">RNA-binding</keyword>
<keyword evidence="5" id="KW-0819">tRNA processing</keyword>
<dbReference type="PANTHER" id="PTHR47788">
    <property type="entry name" value="POLYA POLYMERASE"/>
    <property type="match status" value="1"/>
</dbReference>
<keyword evidence="11" id="KW-0129">CBS domain</keyword>
<dbReference type="Pfam" id="PF00571">
    <property type="entry name" value="CBS"/>
    <property type="match status" value="2"/>
</dbReference>
<dbReference type="InterPro" id="IPR038763">
    <property type="entry name" value="DHH_sf"/>
</dbReference>
<dbReference type="Pfam" id="PF01368">
    <property type="entry name" value="DHH"/>
    <property type="match status" value="1"/>
</dbReference>
<dbReference type="CDD" id="cd04595">
    <property type="entry name" value="CBS_pair_DHH_polyA_Pol_assoc"/>
    <property type="match status" value="1"/>
</dbReference>
<evidence type="ECO:0000256" key="4">
    <source>
        <dbReference type="ARBA" id="ARBA00022679"/>
    </source>
</evidence>
<dbReference type="SUPFAM" id="SSF54631">
    <property type="entry name" value="CBS-domain pair"/>
    <property type="match status" value="1"/>
</dbReference>
<dbReference type="EMBL" id="JACSQN010000008">
    <property type="protein sequence ID" value="MBD7984922.1"/>
    <property type="molecule type" value="Genomic_DNA"/>
</dbReference>
<dbReference type="Gene3D" id="3.10.310.30">
    <property type="match status" value="1"/>
</dbReference>
<comment type="caution">
    <text evidence="14">The sequence shown here is derived from an EMBL/GenBank/DDBJ whole genome shotgun (WGS) entry which is preliminary data.</text>
</comment>
<dbReference type="InterPro" id="IPR043519">
    <property type="entry name" value="NT_sf"/>
</dbReference>
<evidence type="ECO:0000256" key="9">
    <source>
        <dbReference type="ARBA" id="ARBA00022842"/>
    </source>
</evidence>
<evidence type="ECO:0000256" key="12">
    <source>
        <dbReference type="RuleBase" id="RU003953"/>
    </source>
</evidence>
<keyword evidence="8" id="KW-0547">Nucleotide-binding</keyword>
<evidence type="ECO:0000313" key="15">
    <source>
        <dbReference type="Proteomes" id="UP000626786"/>
    </source>
</evidence>
<dbReference type="InterPro" id="IPR052390">
    <property type="entry name" value="tRNA_nt/polyA_polymerase"/>
</dbReference>
<dbReference type="Gene3D" id="3.90.1640.10">
    <property type="entry name" value="inorganic pyrophosphatase (n-terminal core)"/>
    <property type="match status" value="1"/>
</dbReference>
<dbReference type="InterPro" id="IPR002646">
    <property type="entry name" value="PolA_pol_head_dom"/>
</dbReference>
<keyword evidence="15" id="KW-1185">Reference proteome</keyword>
<dbReference type="CDD" id="cd05398">
    <property type="entry name" value="NT_ClassII-CCAase"/>
    <property type="match status" value="1"/>
</dbReference>
<organism evidence="14 15">
    <name type="scientific">Sporosarcina quadrami</name>
    <dbReference type="NCBI Taxonomy" id="2762234"/>
    <lineage>
        <taxon>Bacteria</taxon>
        <taxon>Bacillati</taxon>
        <taxon>Bacillota</taxon>
        <taxon>Bacilli</taxon>
        <taxon>Bacillales</taxon>
        <taxon>Caryophanaceae</taxon>
        <taxon>Sporosarcina</taxon>
    </lineage>
</organism>
<keyword evidence="4 12" id="KW-0808">Transferase</keyword>